<evidence type="ECO:0000256" key="6">
    <source>
        <dbReference type="ARBA" id="ARBA00023136"/>
    </source>
</evidence>
<reference evidence="9 10" key="1">
    <citation type="journal article" date="2015" name="Int. J. Syst. Evol. Microbiol.">
        <title>Revisiting Corynebacterium glyciniphilum (ex Kubota et al., 1972) sp. nov., nom. rev., isolated from putrefied banana.</title>
        <authorList>
            <person name="Al-Dilaimi A."/>
            <person name="Bednarz H."/>
            <person name="Lomker A."/>
            <person name="Niehaus K."/>
            <person name="Kalinowski J."/>
            <person name="Ruckert C."/>
        </authorList>
    </citation>
    <scope>NUCLEOTIDE SEQUENCE [LARGE SCALE GENOMIC DNA]</scope>
    <source>
        <strain evidence="9">AJ 3170</strain>
    </source>
</reference>
<dbReference type="KEGG" id="cgy:CGLY_13135"/>
<evidence type="ECO:0000256" key="5">
    <source>
        <dbReference type="ARBA" id="ARBA00022989"/>
    </source>
</evidence>
<keyword evidence="6 7" id="KW-0472">Membrane</keyword>
<comment type="similarity">
    <text evidence="7">Belongs to the binding-protein-dependent transport system permease family.</text>
</comment>
<feature type="transmembrane region" description="Helical" evidence="7">
    <location>
        <begin position="177"/>
        <end position="195"/>
    </location>
</feature>
<dbReference type="Proteomes" id="UP000023703">
    <property type="component" value="Chromosome"/>
</dbReference>
<protein>
    <submittedName>
        <fullName evidence="9">ABC-type transporter, permease subunit</fullName>
    </submittedName>
</protein>
<comment type="subcellular location">
    <subcellularLocation>
        <location evidence="1 7">Cell membrane</location>
        <topology evidence="1 7">Multi-pass membrane protein</topology>
    </subcellularLocation>
</comment>
<proteinExistence type="inferred from homology"/>
<dbReference type="InterPro" id="IPR035906">
    <property type="entry name" value="MetI-like_sf"/>
</dbReference>
<dbReference type="GO" id="GO:0055085">
    <property type="term" value="P:transmembrane transport"/>
    <property type="evidence" value="ECO:0007669"/>
    <property type="project" value="InterPro"/>
</dbReference>
<dbReference type="InterPro" id="IPR000515">
    <property type="entry name" value="MetI-like"/>
</dbReference>
<keyword evidence="10" id="KW-1185">Reference proteome</keyword>
<name>X5DWR9_9CORY</name>
<dbReference type="STRING" id="1404245.CGLY_13135"/>
<evidence type="ECO:0000256" key="2">
    <source>
        <dbReference type="ARBA" id="ARBA00022448"/>
    </source>
</evidence>
<evidence type="ECO:0000256" key="4">
    <source>
        <dbReference type="ARBA" id="ARBA00022692"/>
    </source>
</evidence>
<keyword evidence="4 7" id="KW-0812">Transmembrane</keyword>
<dbReference type="Pfam" id="PF00528">
    <property type="entry name" value="BPD_transp_1"/>
    <property type="match status" value="1"/>
</dbReference>
<dbReference type="GO" id="GO:0005886">
    <property type="term" value="C:plasma membrane"/>
    <property type="evidence" value="ECO:0007669"/>
    <property type="project" value="UniProtKB-SubCell"/>
</dbReference>
<dbReference type="Gene3D" id="1.10.3720.10">
    <property type="entry name" value="MetI-like"/>
    <property type="match status" value="1"/>
</dbReference>
<dbReference type="PROSITE" id="PS50928">
    <property type="entry name" value="ABC_TM1"/>
    <property type="match status" value="1"/>
</dbReference>
<gene>
    <name evidence="9" type="ORF">CGLY_13135</name>
</gene>
<evidence type="ECO:0000259" key="8">
    <source>
        <dbReference type="PROSITE" id="PS50928"/>
    </source>
</evidence>
<feature type="domain" description="ABC transmembrane type-1" evidence="8">
    <location>
        <begin position="97"/>
        <end position="300"/>
    </location>
</feature>
<dbReference type="AlphaFoldDB" id="X5DWR9"/>
<dbReference type="Pfam" id="PF19300">
    <property type="entry name" value="BPD_transp_1_N"/>
    <property type="match status" value="1"/>
</dbReference>
<evidence type="ECO:0000256" key="3">
    <source>
        <dbReference type="ARBA" id="ARBA00022475"/>
    </source>
</evidence>
<evidence type="ECO:0000256" key="1">
    <source>
        <dbReference type="ARBA" id="ARBA00004651"/>
    </source>
</evidence>
<dbReference type="InterPro" id="IPR045621">
    <property type="entry name" value="BPD_transp_1_N"/>
</dbReference>
<dbReference type="CDD" id="cd06261">
    <property type="entry name" value="TM_PBP2"/>
    <property type="match status" value="1"/>
</dbReference>
<organism evidence="9 10">
    <name type="scientific">Corynebacterium glyciniphilum AJ 3170</name>
    <dbReference type="NCBI Taxonomy" id="1404245"/>
    <lineage>
        <taxon>Bacteria</taxon>
        <taxon>Bacillati</taxon>
        <taxon>Actinomycetota</taxon>
        <taxon>Actinomycetes</taxon>
        <taxon>Mycobacteriales</taxon>
        <taxon>Corynebacteriaceae</taxon>
        <taxon>Corynebacterium</taxon>
    </lineage>
</organism>
<dbReference type="eggNOG" id="COG0601">
    <property type="taxonomic scope" value="Bacteria"/>
</dbReference>
<accession>X5DWR9</accession>
<dbReference type="EMBL" id="CP006842">
    <property type="protein sequence ID" value="AHW65067.1"/>
    <property type="molecule type" value="Genomic_DNA"/>
</dbReference>
<evidence type="ECO:0000313" key="10">
    <source>
        <dbReference type="Proteomes" id="UP000023703"/>
    </source>
</evidence>
<dbReference type="SUPFAM" id="SSF161098">
    <property type="entry name" value="MetI-like"/>
    <property type="match status" value="1"/>
</dbReference>
<feature type="transmembrane region" description="Helical" evidence="7">
    <location>
        <begin position="232"/>
        <end position="257"/>
    </location>
</feature>
<sequence>MTVWWYLGKRLLQLIPVFFGATFLIYAMVFLMPGDPVLALAGDKAAEPAVLDQIRADYNLDKPFLVQYLLFIGGFFTGDMGTTFSGRAVTEVLAETFPITIRLALMALVIEAVMGIVFGLIAGLKKGKWFDSTLLVVSLFIIAVPTFVIGFVGQFLFGIQWGVVPPTVGSDGSFSRLLLPAIVLGMVSFAYVLRLTRSEVAQNLRADFVRTASARGLSRGVVVRDHVLRNSLVPVVTFLGADLATLMGGAIVTEGIFNIHGVGGLIFQSVSIGEAPTVVSVVTILVVIFVVANLIIDLLYALLDPRIRYA</sequence>
<keyword evidence="2 7" id="KW-0813">Transport</keyword>
<evidence type="ECO:0000256" key="7">
    <source>
        <dbReference type="RuleBase" id="RU363032"/>
    </source>
</evidence>
<dbReference type="PANTHER" id="PTHR43163:SF7">
    <property type="entry name" value="DIPEPTIDE-TRANSPORT INTEGRAL MEMBRANE PROTEIN ABC TRANSPORTER DPPB-RELATED"/>
    <property type="match status" value="1"/>
</dbReference>
<feature type="transmembrane region" description="Helical" evidence="7">
    <location>
        <begin position="12"/>
        <end position="32"/>
    </location>
</feature>
<keyword evidence="5 7" id="KW-1133">Transmembrane helix</keyword>
<evidence type="ECO:0000313" key="9">
    <source>
        <dbReference type="EMBL" id="AHW65067.1"/>
    </source>
</evidence>
<feature type="transmembrane region" description="Helical" evidence="7">
    <location>
        <begin position="277"/>
        <end position="303"/>
    </location>
</feature>
<dbReference type="HOGENOM" id="CLU_036879_0_0_11"/>
<feature type="transmembrane region" description="Helical" evidence="7">
    <location>
        <begin position="99"/>
        <end position="122"/>
    </location>
</feature>
<feature type="transmembrane region" description="Helical" evidence="7">
    <location>
        <begin position="134"/>
        <end position="157"/>
    </location>
</feature>
<keyword evidence="3" id="KW-1003">Cell membrane</keyword>
<dbReference type="PANTHER" id="PTHR43163">
    <property type="entry name" value="DIPEPTIDE TRANSPORT SYSTEM PERMEASE PROTEIN DPPB-RELATED"/>
    <property type="match status" value="1"/>
</dbReference>